<keyword evidence="7" id="KW-0961">Cell wall biogenesis/degradation</keyword>
<organism evidence="10 11">
    <name type="scientific">Prunus avium</name>
    <name type="common">Cherry</name>
    <name type="synonym">Cerasus avium</name>
    <dbReference type="NCBI Taxonomy" id="42229"/>
    <lineage>
        <taxon>Eukaryota</taxon>
        <taxon>Viridiplantae</taxon>
        <taxon>Streptophyta</taxon>
        <taxon>Embryophyta</taxon>
        <taxon>Tracheophyta</taxon>
        <taxon>Spermatophyta</taxon>
        <taxon>Magnoliopsida</taxon>
        <taxon>eudicotyledons</taxon>
        <taxon>Gunneridae</taxon>
        <taxon>Pentapetalae</taxon>
        <taxon>rosids</taxon>
        <taxon>fabids</taxon>
        <taxon>Rosales</taxon>
        <taxon>Rosaceae</taxon>
        <taxon>Amygdaloideae</taxon>
        <taxon>Amygdaleae</taxon>
        <taxon>Prunus</taxon>
    </lineage>
</organism>
<reference evidence="11" key="1">
    <citation type="submission" date="2025-08" db="UniProtKB">
        <authorList>
            <consortium name="RefSeq"/>
        </authorList>
    </citation>
    <scope>IDENTIFICATION</scope>
</reference>
<sequence>MEDFKGEKVEDMVVMAEEWLGSPLGCLQRPMGGKKMRYEIRGVLATEVTTSCFSRVALLILYILHQSCVSESTLIFNVLSFGAKPNGVIDSTQAFLDVWTAACASSDSTTIRVPKGRYLLRNAMVFKGDNCKSTDITFRIDGTLIASSDYRILGQANNWLSFEGVTGVSIIGGALDAKGTALWACKLAGSIDCPNGGATSLSFTNSKNININGLMSLNSQMFHIVINGCQDVRIKGVRVNAAGNSPNTDGIHVQLSRNVAIFNTSIKTGDDCVSIGPGTKDLWIEKITCGPGHGISIGSLAKDLEEEGVQNVTVKNAIFKGTQNGLRIKSWARPSNGFVQGVQFLDVVMLNVQNPIVIDQNYCPHNINCPAQASGVKVSDVMYRNIQGTSATAIAIKFDCSATNPCSGIRLENVSLTCRNQEVQSHCANANGKIVGTVQPNSCL</sequence>
<keyword evidence="3" id="KW-0134">Cell wall</keyword>
<dbReference type="GeneID" id="110751702"/>
<keyword evidence="10" id="KW-1185">Reference proteome</keyword>
<keyword evidence="4" id="KW-0964">Secreted</keyword>
<gene>
    <name evidence="11" type="primary">LOC110751702</name>
</gene>
<evidence type="ECO:0000256" key="1">
    <source>
        <dbReference type="ARBA" id="ARBA00004191"/>
    </source>
</evidence>
<evidence type="ECO:0000256" key="3">
    <source>
        <dbReference type="ARBA" id="ARBA00022512"/>
    </source>
</evidence>
<dbReference type="InterPro" id="IPR011050">
    <property type="entry name" value="Pectin_lyase_fold/virulence"/>
</dbReference>
<evidence type="ECO:0000256" key="9">
    <source>
        <dbReference type="RuleBase" id="RU361169"/>
    </source>
</evidence>
<dbReference type="InterPro" id="IPR000743">
    <property type="entry name" value="Glyco_hydro_28"/>
</dbReference>
<dbReference type="PANTHER" id="PTHR31375">
    <property type="match status" value="1"/>
</dbReference>
<dbReference type="SMART" id="SM00710">
    <property type="entry name" value="PbH1"/>
    <property type="match status" value="6"/>
</dbReference>
<dbReference type="InterPro" id="IPR006626">
    <property type="entry name" value="PbH1"/>
</dbReference>
<evidence type="ECO:0000256" key="7">
    <source>
        <dbReference type="ARBA" id="ARBA00023316"/>
    </source>
</evidence>
<dbReference type="SUPFAM" id="SSF51126">
    <property type="entry name" value="Pectin lyase-like"/>
    <property type="match status" value="1"/>
</dbReference>
<dbReference type="GO" id="GO:0004650">
    <property type="term" value="F:polygalacturonase activity"/>
    <property type="evidence" value="ECO:0007669"/>
    <property type="project" value="InterPro"/>
</dbReference>
<dbReference type="GO" id="GO:0005975">
    <property type="term" value="P:carbohydrate metabolic process"/>
    <property type="evidence" value="ECO:0007669"/>
    <property type="project" value="InterPro"/>
</dbReference>
<dbReference type="KEGG" id="pavi:110751702"/>
<evidence type="ECO:0000256" key="5">
    <source>
        <dbReference type="ARBA" id="ARBA00022801"/>
    </source>
</evidence>
<dbReference type="PROSITE" id="PS00502">
    <property type="entry name" value="POLYGALACTURONASE"/>
    <property type="match status" value="1"/>
</dbReference>
<dbReference type="Proteomes" id="UP000515124">
    <property type="component" value="Unplaced"/>
</dbReference>
<accession>A0A6P5RSQ3</accession>
<dbReference type="InterPro" id="IPR012334">
    <property type="entry name" value="Pectin_lyas_fold"/>
</dbReference>
<keyword evidence="5 9" id="KW-0378">Hydrolase</keyword>
<dbReference type="Gene3D" id="2.160.20.10">
    <property type="entry name" value="Single-stranded right-handed beta-helix, Pectin lyase-like"/>
    <property type="match status" value="1"/>
</dbReference>
<evidence type="ECO:0000256" key="8">
    <source>
        <dbReference type="PROSITE-ProRule" id="PRU10052"/>
    </source>
</evidence>
<evidence type="ECO:0000256" key="4">
    <source>
        <dbReference type="ARBA" id="ARBA00022525"/>
    </source>
</evidence>
<comment type="similarity">
    <text evidence="2 9">Belongs to the glycosyl hydrolase 28 family.</text>
</comment>
<feature type="active site" evidence="8">
    <location>
        <position position="293"/>
    </location>
</feature>
<evidence type="ECO:0000313" key="11">
    <source>
        <dbReference type="RefSeq" id="XP_021807900.1"/>
    </source>
</evidence>
<protein>
    <submittedName>
        <fullName evidence="11">Polygalacturonase-like</fullName>
    </submittedName>
</protein>
<keyword evidence="6 9" id="KW-0326">Glycosidase</keyword>
<proteinExistence type="inferred from homology"/>
<dbReference type="GO" id="GO:0071555">
    <property type="term" value="P:cell wall organization"/>
    <property type="evidence" value="ECO:0007669"/>
    <property type="project" value="UniProtKB-KW"/>
</dbReference>
<dbReference type="RefSeq" id="XP_021807900.1">
    <property type="nucleotide sequence ID" value="XM_021952208.1"/>
</dbReference>
<evidence type="ECO:0000313" key="10">
    <source>
        <dbReference type="Proteomes" id="UP000515124"/>
    </source>
</evidence>
<comment type="subcellular location">
    <subcellularLocation>
        <location evidence="1">Secreted</location>
        <location evidence="1">Cell wall</location>
    </subcellularLocation>
</comment>
<dbReference type="Pfam" id="PF00295">
    <property type="entry name" value="Glyco_hydro_28"/>
    <property type="match status" value="1"/>
</dbReference>
<name>A0A6P5RSQ3_PRUAV</name>
<dbReference type="FunFam" id="2.160.20.10:FF:000004">
    <property type="entry name" value="Pectin lyase-like superfamily protein"/>
    <property type="match status" value="1"/>
</dbReference>
<dbReference type="AlphaFoldDB" id="A0A6P5RSQ3"/>
<evidence type="ECO:0000256" key="2">
    <source>
        <dbReference type="ARBA" id="ARBA00008834"/>
    </source>
</evidence>
<evidence type="ECO:0000256" key="6">
    <source>
        <dbReference type="ARBA" id="ARBA00023295"/>
    </source>
</evidence>